<accession>A0A7W7IR27</accession>
<gene>
    <name evidence="2" type="ORF">HNP32_002224</name>
</gene>
<organism evidence="2 3">
    <name type="scientific">Brevundimonas bullata</name>
    <dbReference type="NCBI Taxonomy" id="13160"/>
    <lineage>
        <taxon>Bacteria</taxon>
        <taxon>Pseudomonadati</taxon>
        <taxon>Pseudomonadota</taxon>
        <taxon>Alphaproteobacteria</taxon>
        <taxon>Caulobacterales</taxon>
        <taxon>Caulobacteraceae</taxon>
        <taxon>Brevundimonas</taxon>
    </lineage>
</organism>
<proteinExistence type="predicted"/>
<dbReference type="RefSeq" id="WP_184269955.1">
    <property type="nucleotide sequence ID" value="NZ_JACHKY010000003.1"/>
</dbReference>
<evidence type="ECO:0000313" key="3">
    <source>
        <dbReference type="Proteomes" id="UP000539957"/>
    </source>
</evidence>
<dbReference type="AlphaFoldDB" id="A0A7W7IR27"/>
<name>A0A7W7IR27_9CAUL</name>
<sequence>MARAQFQKGQKVWVESVGAWAQVEKVLPVWAKGFDEPVRITYEVGLGREFQAAELQLPAEDNAGDAALGDWRILRARNKWQEPADCAHHPFPGSYPVVVTDKADWGGWRVPGAEYDRDPERIEFQSRLIAAAPDLMELARELVETVSESPDDAPPESLRLARRARDVLRQITDVTASPALSAEGQRGPMPTSGEAA</sequence>
<dbReference type="EMBL" id="JACHKY010000003">
    <property type="protein sequence ID" value="MBB4798480.1"/>
    <property type="molecule type" value="Genomic_DNA"/>
</dbReference>
<comment type="caution">
    <text evidence="2">The sequence shown here is derived from an EMBL/GenBank/DDBJ whole genome shotgun (WGS) entry which is preliminary data.</text>
</comment>
<feature type="region of interest" description="Disordered" evidence="1">
    <location>
        <begin position="172"/>
        <end position="196"/>
    </location>
</feature>
<evidence type="ECO:0000313" key="2">
    <source>
        <dbReference type="EMBL" id="MBB4798480.1"/>
    </source>
</evidence>
<keyword evidence="3" id="KW-1185">Reference proteome</keyword>
<reference evidence="2 3" key="1">
    <citation type="submission" date="2020-08" db="EMBL/GenBank/DDBJ databases">
        <title>Functional genomics of gut bacteria from endangered species of beetles.</title>
        <authorList>
            <person name="Carlos-Shanley C."/>
        </authorList>
    </citation>
    <scope>NUCLEOTIDE SEQUENCE [LARGE SCALE GENOMIC DNA]</scope>
    <source>
        <strain evidence="2 3">S00123</strain>
    </source>
</reference>
<protein>
    <submittedName>
        <fullName evidence="2">Uncharacterized protein</fullName>
    </submittedName>
</protein>
<dbReference type="Proteomes" id="UP000539957">
    <property type="component" value="Unassembled WGS sequence"/>
</dbReference>
<evidence type="ECO:0000256" key="1">
    <source>
        <dbReference type="SAM" id="MobiDB-lite"/>
    </source>
</evidence>